<keyword evidence="2" id="KW-0808">Transferase</keyword>
<dbReference type="SUPFAM" id="SSF55729">
    <property type="entry name" value="Acyl-CoA N-acyltransferases (Nat)"/>
    <property type="match status" value="1"/>
</dbReference>
<keyword evidence="3" id="KW-1185">Reference proteome</keyword>
<dbReference type="InterPro" id="IPR016181">
    <property type="entry name" value="Acyl_CoA_acyltransferase"/>
</dbReference>
<evidence type="ECO:0000259" key="1">
    <source>
        <dbReference type="PROSITE" id="PS51186"/>
    </source>
</evidence>
<accession>A0A1I2LZD0</accession>
<dbReference type="OrthoDB" id="162775at2"/>
<dbReference type="EMBL" id="FOOG01000010">
    <property type="protein sequence ID" value="SFF83918.1"/>
    <property type="molecule type" value="Genomic_DNA"/>
</dbReference>
<dbReference type="Gene3D" id="3.40.630.30">
    <property type="match status" value="1"/>
</dbReference>
<dbReference type="Pfam" id="PF00583">
    <property type="entry name" value="Acetyltransf_1"/>
    <property type="match status" value="1"/>
</dbReference>
<dbReference type="InterPro" id="IPR000182">
    <property type="entry name" value="GNAT_dom"/>
</dbReference>
<reference evidence="3" key="1">
    <citation type="submission" date="2016-10" db="EMBL/GenBank/DDBJ databases">
        <authorList>
            <person name="Varghese N."/>
            <person name="Submissions S."/>
        </authorList>
    </citation>
    <scope>NUCLEOTIDE SEQUENCE [LARGE SCALE GENOMIC DNA]</scope>
    <source>
        <strain evidence="3">FP5</strain>
    </source>
</reference>
<gene>
    <name evidence="2" type="ORF">SAMN05216353_110110</name>
</gene>
<feature type="domain" description="N-acetyltransferase" evidence="1">
    <location>
        <begin position="1"/>
        <end position="152"/>
    </location>
</feature>
<dbReference type="RefSeq" id="WP_089751575.1">
    <property type="nucleotide sequence ID" value="NZ_FOOG01000010.1"/>
</dbReference>
<name>A0A1I2LZD0_9BACI</name>
<evidence type="ECO:0000313" key="3">
    <source>
        <dbReference type="Proteomes" id="UP000198897"/>
    </source>
</evidence>
<proteinExistence type="predicted"/>
<dbReference type="AlphaFoldDB" id="A0A1I2LZD0"/>
<dbReference type="GO" id="GO:0016747">
    <property type="term" value="F:acyltransferase activity, transferring groups other than amino-acyl groups"/>
    <property type="evidence" value="ECO:0007669"/>
    <property type="project" value="InterPro"/>
</dbReference>
<dbReference type="Proteomes" id="UP000198897">
    <property type="component" value="Unassembled WGS sequence"/>
</dbReference>
<protein>
    <submittedName>
        <fullName evidence="2">Acetyltransferase (GNAT) domain-containing protein</fullName>
    </submittedName>
</protein>
<dbReference type="PROSITE" id="PS51186">
    <property type="entry name" value="GNAT"/>
    <property type="match status" value="1"/>
</dbReference>
<dbReference type="CDD" id="cd04301">
    <property type="entry name" value="NAT_SF"/>
    <property type="match status" value="1"/>
</dbReference>
<sequence length="153" mass="17659">MNSVTLEEVQNRNDYMSYLLLADESEDIINGYIHEGELYVIQVDNKEVGVVLFTFPSLDTVEIKNIAITEKARGHGIGKQAIQQAVHLFYKRHYARLIVGTANSSLDNLAFYQKAGFRFYEIRRDFFLNYPSPVFENGIQALDMVVFERTLRI</sequence>
<evidence type="ECO:0000313" key="2">
    <source>
        <dbReference type="EMBL" id="SFF83918.1"/>
    </source>
</evidence>
<organism evidence="2 3">
    <name type="scientific">Halobacillus alkaliphilus</name>
    <dbReference type="NCBI Taxonomy" id="396056"/>
    <lineage>
        <taxon>Bacteria</taxon>
        <taxon>Bacillati</taxon>
        <taxon>Bacillota</taxon>
        <taxon>Bacilli</taxon>
        <taxon>Bacillales</taxon>
        <taxon>Bacillaceae</taxon>
        <taxon>Halobacillus</taxon>
    </lineage>
</organism>